<keyword evidence="3" id="KW-1185">Reference proteome</keyword>
<keyword evidence="1" id="KW-1133">Transmembrane helix</keyword>
<evidence type="ECO:0000313" key="3">
    <source>
        <dbReference type="Proteomes" id="UP000239197"/>
    </source>
</evidence>
<feature type="transmembrane region" description="Helical" evidence="1">
    <location>
        <begin position="52"/>
        <end position="74"/>
    </location>
</feature>
<sequence length="210" mass="24423">MKKIIGVTFYDLIKYGSNIDTIIKKNDMELLSSKIETKMTHFTTVLFFQKNFITLSSALFLMMISWIFIIVTALKGINTKESPGLYFGLYMLTVMPYVFFYIASVFLIARGITLGLKLIHFTFMFILVMATVFSLYYLNEIFLSDVFSTSDVVNVTLIILPLYFCRLILNTNLIKTAVLWTINERARKEYLKLFLANYQSPRKKRKLRVG</sequence>
<dbReference type="OrthoDB" id="9834641at2"/>
<protein>
    <submittedName>
        <fullName evidence="2">Uncharacterized protein</fullName>
    </submittedName>
</protein>
<feature type="transmembrane region" description="Helical" evidence="1">
    <location>
        <begin position="158"/>
        <end position="182"/>
    </location>
</feature>
<accession>A0A2L1UVL6</accession>
<evidence type="ECO:0000313" key="2">
    <source>
        <dbReference type="EMBL" id="AVF36951.1"/>
    </source>
</evidence>
<feature type="transmembrane region" description="Helical" evidence="1">
    <location>
        <begin position="118"/>
        <end position="138"/>
    </location>
</feature>
<reference evidence="3" key="1">
    <citation type="submission" date="2017-01" db="EMBL/GenBank/DDBJ databases">
        <title>Genome sequence of Rouxiella sp. ERMR1:05.</title>
        <authorList>
            <person name="Kumar R."/>
            <person name="Singh D."/>
            <person name="Kumar S."/>
        </authorList>
    </citation>
    <scope>NUCLEOTIDE SEQUENCE [LARGE SCALE GENOMIC DNA]</scope>
    <source>
        <strain evidence="3">ERMR1:05</strain>
    </source>
</reference>
<keyword evidence="1" id="KW-0472">Membrane</keyword>
<feature type="transmembrane region" description="Helical" evidence="1">
    <location>
        <begin position="86"/>
        <end position="109"/>
    </location>
</feature>
<gene>
    <name evidence="2" type="ORF">BV494_19400</name>
</gene>
<dbReference type="Proteomes" id="UP000239197">
    <property type="component" value="Chromosome"/>
</dbReference>
<name>A0A2L1UVL6_9GAMM</name>
<proteinExistence type="predicted"/>
<keyword evidence="1" id="KW-0812">Transmembrane</keyword>
<dbReference type="EMBL" id="CP019062">
    <property type="protein sequence ID" value="AVF36951.1"/>
    <property type="molecule type" value="Genomic_DNA"/>
</dbReference>
<dbReference type="KEGG" id="rox:BV494_19400"/>
<dbReference type="RefSeq" id="WP_104924313.1">
    <property type="nucleotide sequence ID" value="NZ_CP019062.1"/>
</dbReference>
<dbReference type="AlphaFoldDB" id="A0A2L1UVL6"/>
<evidence type="ECO:0000256" key="1">
    <source>
        <dbReference type="SAM" id="Phobius"/>
    </source>
</evidence>
<organism evidence="2 3">
    <name type="scientific">Rahnella sikkimica</name>
    <dbReference type="NCBI Taxonomy" id="1805933"/>
    <lineage>
        <taxon>Bacteria</taxon>
        <taxon>Pseudomonadati</taxon>
        <taxon>Pseudomonadota</taxon>
        <taxon>Gammaproteobacteria</taxon>
        <taxon>Enterobacterales</taxon>
        <taxon>Yersiniaceae</taxon>
        <taxon>Rahnella</taxon>
    </lineage>
</organism>